<dbReference type="InterPro" id="IPR006600">
    <property type="entry name" value="HTH_CenpB_DNA-bd_dom"/>
</dbReference>
<dbReference type="SMART" id="SM00674">
    <property type="entry name" value="CENPB"/>
    <property type="match status" value="1"/>
</dbReference>
<accession>A0ABQ8SVG2</accession>
<evidence type="ECO:0000256" key="1">
    <source>
        <dbReference type="ARBA" id="ARBA00004123"/>
    </source>
</evidence>
<evidence type="ECO:0000256" key="3">
    <source>
        <dbReference type="ARBA" id="ARBA00023242"/>
    </source>
</evidence>
<dbReference type="InterPro" id="IPR050863">
    <property type="entry name" value="CenT-Element_Derived"/>
</dbReference>
<reference evidence="6 7" key="1">
    <citation type="journal article" date="2022" name="Allergy">
        <title>Genome assembly and annotation of Periplaneta americana reveal a comprehensive cockroach allergen profile.</title>
        <authorList>
            <person name="Wang L."/>
            <person name="Xiong Q."/>
            <person name="Saelim N."/>
            <person name="Wang L."/>
            <person name="Nong W."/>
            <person name="Wan A.T."/>
            <person name="Shi M."/>
            <person name="Liu X."/>
            <person name="Cao Q."/>
            <person name="Hui J.H.L."/>
            <person name="Sookrung N."/>
            <person name="Leung T.F."/>
            <person name="Tungtrongchitr A."/>
            <person name="Tsui S.K.W."/>
        </authorList>
    </citation>
    <scope>NUCLEOTIDE SEQUENCE [LARGE SCALE GENOMIC DNA]</scope>
    <source>
        <strain evidence="6">PWHHKU_190912</strain>
    </source>
</reference>
<dbReference type="PANTHER" id="PTHR19303">
    <property type="entry name" value="TRANSPOSON"/>
    <property type="match status" value="1"/>
</dbReference>
<evidence type="ECO:0000313" key="7">
    <source>
        <dbReference type="Proteomes" id="UP001148838"/>
    </source>
</evidence>
<comment type="subcellular location">
    <subcellularLocation>
        <location evidence="1">Nucleus</location>
    </subcellularLocation>
</comment>
<dbReference type="Proteomes" id="UP001148838">
    <property type="component" value="Unassembled WGS sequence"/>
</dbReference>
<feature type="region of interest" description="Disordered" evidence="4">
    <location>
        <begin position="378"/>
        <end position="402"/>
    </location>
</feature>
<evidence type="ECO:0000259" key="5">
    <source>
        <dbReference type="PROSITE" id="PS51253"/>
    </source>
</evidence>
<sequence>MRTVNNMVPHKKTYSEETLKEALRAIKHGMSFKAAAIRFGVPRATLQFRLSKKFMKISRGPAPVLNSEEESTLVRWIFECARKGFPRHKENLQTNVKKFLQENDCPNPFKDNTPGDKWYNSFLKRHPEVSIRTPEDITAASVCVSQEYIRGWFTAVEDVLKEQNVYYILSYPDRIFNGDETNFMLCPKNNIILAPSGSKNVYEVERGHTKATLTVMYSFSAAGKNIHNLVENEDHVEEFFVLYRLWEHYKMNNNAQDMNTTCTEISRPTVNSPEGDICDNRPLTVNSPEDQAYNRTPTLVNDEMNHDQQFVNENVPQLNSTPNIEEEQIEIINESVNKRTHTKENMCDILLWSETPKRKGKRKIERVSHILTSGKWRELHDQKEKQKGDALKQKENRKLEREKEKLEKISAETRRKISKVNKKLEKDTTILKSIHTVISQPSTSRQEEGNIEICFKCTRTVSTTKKG</sequence>
<feature type="compositionally biased region" description="Polar residues" evidence="4">
    <location>
        <begin position="283"/>
        <end position="292"/>
    </location>
</feature>
<proteinExistence type="predicted"/>
<dbReference type="SUPFAM" id="SSF46689">
    <property type="entry name" value="Homeodomain-like"/>
    <property type="match status" value="1"/>
</dbReference>
<dbReference type="EMBL" id="JAJSOF020000019">
    <property type="protein sequence ID" value="KAJ4438193.1"/>
    <property type="molecule type" value="Genomic_DNA"/>
</dbReference>
<evidence type="ECO:0000313" key="6">
    <source>
        <dbReference type="EMBL" id="KAJ4438193.1"/>
    </source>
</evidence>
<comment type="caution">
    <text evidence="6">The sequence shown here is derived from an EMBL/GenBank/DDBJ whole genome shotgun (WGS) entry which is preliminary data.</text>
</comment>
<keyword evidence="3" id="KW-0539">Nucleus</keyword>
<dbReference type="InterPro" id="IPR009057">
    <property type="entry name" value="Homeodomain-like_sf"/>
</dbReference>
<feature type="region of interest" description="Disordered" evidence="4">
    <location>
        <begin position="273"/>
        <end position="292"/>
    </location>
</feature>
<feature type="domain" description="HTH CENPB-type" evidence="5">
    <location>
        <begin position="57"/>
        <end position="132"/>
    </location>
</feature>
<dbReference type="Gene3D" id="1.10.10.60">
    <property type="entry name" value="Homeodomain-like"/>
    <property type="match status" value="1"/>
</dbReference>
<dbReference type="Pfam" id="PF05225">
    <property type="entry name" value="HTH_psq"/>
    <property type="match status" value="1"/>
</dbReference>
<keyword evidence="2" id="KW-0238">DNA-binding</keyword>
<dbReference type="InterPro" id="IPR007889">
    <property type="entry name" value="HTH_Psq"/>
</dbReference>
<name>A0ABQ8SVG2_PERAM</name>
<protein>
    <recommendedName>
        <fullName evidence="5">HTH CENPB-type domain-containing protein</fullName>
    </recommendedName>
</protein>
<gene>
    <name evidence="6" type="ORF">ANN_14132</name>
</gene>
<dbReference type="PANTHER" id="PTHR19303:SF74">
    <property type="entry name" value="POGO TRANSPOSABLE ELEMENT WITH KRAB DOMAIN"/>
    <property type="match status" value="1"/>
</dbReference>
<keyword evidence="7" id="KW-1185">Reference proteome</keyword>
<evidence type="ECO:0000256" key="4">
    <source>
        <dbReference type="SAM" id="MobiDB-lite"/>
    </source>
</evidence>
<dbReference type="PROSITE" id="PS51253">
    <property type="entry name" value="HTH_CENPB"/>
    <property type="match status" value="1"/>
</dbReference>
<evidence type="ECO:0000256" key="2">
    <source>
        <dbReference type="ARBA" id="ARBA00023125"/>
    </source>
</evidence>
<organism evidence="6 7">
    <name type="scientific">Periplaneta americana</name>
    <name type="common">American cockroach</name>
    <name type="synonym">Blatta americana</name>
    <dbReference type="NCBI Taxonomy" id="6978"/>
    <lineage>
        <taxon>Eukaryota</taxon>
        <taxon>Metazoa</taxon>
        <taxon>Ecdysozoa</taxon>
        <taxon>Arthropoda</taxon>
        <taxon>Hexapoda</taxon>
        <taxon>Insecta</taxon>
        <taxon>Pterygota</taxon>
        <taxon>Neoptera</taxon>
        <taxon>Polyneoptera</taxon>
        <taxon>Dictyoptera</taxon>
        <taxon>Blattodea</taxon>
        <taxon>Blattoidea</taxon>
        <taxon>Blattidae</taxon>
        <taxon>Blattinae</taxon>
        <taxon>Periplaneta</taxon>
    </lineage>
</organism>